<evidence type="ECO:0000313" key="5">
    <source>
        <dbReference type="Proteomes" id="UP000286077"/>
    </source>
</evidence>
<dbReference type="Proteomes" id="UP000286077">
    <property type="component" value="Unassembled WGS sequence"/>
</dbReference>
<evidence type="ECO:0000313" key="2">
    <source>
        <dbReference type="EMBL" id="MCP9502363.1"/>
    </source>
</evidence>
<organism evidence="4 5">
    <name type="scientific">Segatella copri</name>
    <dbReference type="NCBI Taxonomy" id="165179"/>
    <lineage>
        <taxon>Bacteria</taxon>
        <taxon>Pseudomonadati</taxon>
        <taxon>Bacteroidota</taxon>
        <taxon>Bacteroidia</taxon>
        <taxon>Bacteroidales</taxon>
        <taxon>Prevotellaceae</taxon>
        <taxon>Segatella</taxon>
    </lineage>
</organism>
<keyword evidence="1" id="KW-0732">Signal</keyword>
<dbReference type="Proteomes" id="UP001206014">
    <property type="component" value="Unassembled WGS sequence"/>
</dbReference>
<reference evidence="3" key="3">
    <citation type="submission" date="2022-11" db="EMBL/GenBank/DDBJ databases">
        <title>Genomic repertoires linked with pathogenic potency of arthritogenic Prevotella copri isolated from the gut of rheumatoid arthritis patients.</title>
        <authorList>
            <person name="Nii T."/>
            <person name="Maeda Y."/>
            <person name="Motooka D."/>
            <person name="Naito M."/>
            <person name="Matsumoto Y."/>
            <person name="Ogawa T."/>
            <person name="Oguro-Igashira E."/>
            <person name="Kishikawa T."/>
            <person name="Yamashita M."/>
            <person name="Koizumi S."/>
            <person name="Kurakawa T."/>
            <person name="Okumura R."/>
            <person name="Kayama H."/>
            <person name="Murakami M."/>
            <person name="Sakaguchi T."/>
            <person name="Das B."/>
            <person name="Nakamura S."/>
            <person name="Okada Y."/>
            <person name="Kumanogoh A."/>
            <person name="Takeda K."/>
        </authorList>
    </citation>
    <scope>NUCLEOTIDE SEQUENCE</scope>
    <source>
        <strain evidence="3">H019-1</strain>
    </source>
</reference>
<dbReference type="AlphaFoldDB" id="A0AA92U4X3"/>
<reference evidence="4 5" key="1">
    <citation type="submission" date="2018-08" db="EMBL/GenBank/DDBJ databases">
        <title>A genome reference for cultivated species of the human gut microbiota.</title>
        <authorList>
            <person name="Zou Y."/>
            <person name="Xue W."/>
            <person name="Luo G."/>
        </authorList>
    </citation>
    <scope>NUCLEOTIDE SEQUENCE [LARGE SCALE GENOMIC DNA]</scope>
    <source>
        <strain evidence="4 5">AF11-14</strain>
    </source>
</reference>
<reference evidence="2" key="2">
    <citation type="submission" date="2022-07" db="EMBL/GenBank/DDBJ databases">
        <title>Prevotella copri.</title>
        <authorList>
            <person name="Yang C."/>
        </authorList>
    </citation>
    <scope>NUCLEOTIDE SEQUENCE</scope>
    <source>
        <strain evidence="2">HF88</strain>
    </source>
</reference>
<dbReference type="RefSeq" id="WP_118139729.1">
    <property type="nucleotide sequence ID" value="NZ_JAJTTD010000018.1"/>
</dbReference>
<dbReference type="EMBL" id="JANDXR010000017">
    <property type="protein sequence ID" value="MCP9502363.1"/>
    <property type="molecule type" value="Genomic_DNA"/>
</dbReference>
<evidence type="ECO:0000313" key="4">
    <source>
        <dbReference type="EMBL" id="RGW68741.1"/>
    </source>
</evidence>
<protein>
    <recommendedName>
        <fullName evidence="6">Lipoprotein</fullName>
    </recommendedName>
</protein>
<accession>A0AA92U4X3</accession>
<evidence type="ECO:0000313" key="3">
    <source>
        <dbReference type="EMBL" id="MCW4132386.1"/>
    </source>
</evidence>
<evidence type="ECO:0000256" key="1">
    <source>
        <dbReference type="SAM" id="SignalP"/>
    </source>
</evidence>
<dbReference type="Proteomes" id="UP001209417">
    <property type="component" value="Unassembled WGS sequence"/>
</dbReference>
<sequence length="199" mass="22730">MKNKIFVIFCLLLAIGMNSCGNKQTTSGKDKLDTVWNERVQDTFYGLVLGKEASVDKIVTTLESHGFYWNKQYSTDELLHFRSRQSQYFSFGGLSWQMLDVERTNNILSAVRFMNSGLDKAAALSTYKDIKIAMEAKYSPSAIATTDTTIYAETYYLGRNKVYSTLSCFRYEAVEKKIMIGTRLVYWTKKGKKASNDEL</sequence>
<feature type="signal peptide" evidence="1">
    <location>
        <begin position="1"/>
        <end position="19"/>
    </location>
</feature>
<dbReference type="EMBL" id="JAPDVG010000001">
    <property type="protein sequence ID" value="MCW4132386.1"/>
    <property type="molecule type" value="Genomic_DNA"/>
</dbReference>
<comment type="caution">
    <text evidence="4">The sequence shown here is derived from an EMBL/GenBank/DDBJ whole genome shotgun (WGS) entry which is preliminary data.</text>
</comment>
<dbReference type="EMBL" id="QSAQ01000012">
    <property type="protein sequence ID" value="RGW68741.1"/>
    <property type="molecule type" value="Genomic_DNA"/>
</dbReference>
<name>A0AA92U4X3_9BACT</name>
<proteinExistence type="predicted"/>
<evidence type="ECO:0008006" key="6">
    <source>
        <dbReference type="Google" id="ProtNLM"/>
    </source>
</evidence>
<gene>
    <name evidence="4" type="ORF">DWV60_06050</name>
    <name evidence="2" type="ORF">NND11_12565</name>
    <name evidence="3" type="ORF">ONT19_12495</name>
</gene>
<feature type="chain" id="PRO_5042788408" description="Lipoprotein" evidence="1">
    <location>
        <begin position="20"/>
        <end position="199"/>
    </location>
</feature>